<feature type="domain" description="Rhodanese" evidence="11">
    <location>
        <begin position="257"/>
        <end position="346"/>
    </location>
</feature>
<dbReference type="InterPro" id="IPR044528">
    <property type="entry name" value="POD-like_MBL-fold"/>
</dbReference>
<dbReference type="PROSITE" id="PS50206">
    <property type="entry name" value="RHODANESE_3"/>
    <property type="match status" value="1"/>
</dbReference>
<dbReference type="GO" id="GO:0046872">
    <property type="term" value="F:metal ion binding"/>
    <property type="evidence" value="ECO:0007669"/>
    <property type="project" value="UniProtKB-KW"/>
</dbReference>
<evidence type="ECO:0000256" key="7">
    <source>
        <dbReference type="ARBA" id="ARBA00022990"/>
    </source>
</evidence>
<dbReference type="SMART" id="SM00849">
    <property type="entry name" value="Lactamase_B"/>
    <property type="match status" value="1"/>
</dbReference>
<comment type="subcellular location">
    <subcellularLocation>
        <location evidence="2">Mitochondrion</location>
    </subcellularLocation>
</comment>
<dbReference type="GO" id="GO:0070813">
    <property type="term" value="P:hydrogen sulfide metabolic process"/>
    <property type="evidence" value="ECO:0007669"/>
    <property type="project" value="TreeGrafter"/>
</dbReference>
<dbReference type="GO" id="GO:0004792">
    <property type="term" value="F:thiosulfate-cyanide sulfurtransferase activity"/>
    <property type="evidence" value="ECO:0007669"/>
    <property type="project" value="InterPro"/>
</dbReference>
<dbReference type="EMBL" id="UINC01016399">
    <property type="protein sequence ID" value="SVA68303.1"/>
    <property type="molecule type" value="Genomic_DNA"/>
</dbReference>
<reference evidence="12" key="1">
    <citation type="submission" date="2018-05" db="EMBL/GenBank/DDBJ databases">
        <authorList>
            <person name="Lanie J.A."/>
            <person name="Ng W.-L."/>
            <person name="Kazmierczak K.M."/>
            <person name="Andrzejewski T.M."/>
            <person name="Davidsen T.M."/>
            <person name="Wayne K.J."/>
            <person name="Tettelin H."/>
            <person name="Glass J.I."/>
            <person name="Rusch D."/>
            <person name="Podicherti R."/>
            <person name="Tsui H.-C.T."/>
            <person name="Winkler M.E."/>
        </authorList>
    </citation>
    <scope>NUCLEOTIDE SEQUENCE</scope>
</reference>
<evidence type="ECO:0000313" key="12">
    <source>
        <dbReference type="EMBL" id="SVA68303.1"/>
    </source>
</evidence>
<dbReference type="PROSITE" id="PS00380">
    <property type="entry name" value="RHODANESE_1"/>
    <property type="match status" value="1"/>
</dbReference>
<evidence type="ECO:0000256" key="10">
    <source>
        <dbReference type="ARBA" id="ARBA00023128"/>
    </source>
</evidence>
<dbReference type="InterPro" id="IPR001763">
    <property type="entry name" value="Rhodanese-like_dom"/>
</dbReference>
<dbReference type="Pfam" id="PF00753">
    <property type="entry name" value="Lactamase_B"/>
    <property type="match status" value="1"/>
</dbReference>
<evidence type="ECO:0000256" key="1">
    <source>
        <dbReference type="ARBA" id="ARBA00001954"/>
    </source>
</evidence>
<evidence type="ECO:0000256" key="4">
    <source>
        <dbReference type="ARBA" id="ARBA00022723"/>
    </source>
</evidence>
<dbReference type="Pfam" id="PF00581">
    <property type="entry name" value="Rhodanese"/>
    <property type="match status" value="1"/>
</dbReference>
<comment type="cofactor">
    <cofactor evidence="1">
        <name>Fe(2+)</name>
        <dbReference type="ChEBI" id="CHEBI:29033"/>
    </cofactor>
</comment>
<organism evidence="12">
    <name type="scientific">marine metagenome</name>
    <dbReference type="NCBI Taxonomy" id="408172"/>
    <lineage>
        <taxon>unclassified sequences</taxon>
        <taxon>metagenomes</taxon>
        <taxon>ecological metagenomes</taxon>
    </lineage>
</organism>
<keyword evidence="10" id="KW-0496">Mitochondrion</keyword>
<dbReference type="CDD" id="cd07724">
    <property type="entry name" value="POD-like_MBL-fold"/>
    <property type="match status" value="1"/>
</dbReference>
<evidence type="ECO:0000256" key="3">
    <source>
        <dbReference type="ARBA" id="ARBA00006759"/>
    </source>
</evidence>
<protein>
    <recommendedName>
        <fullName evidence="11">Rhodanese domain-containing protein</fullName>
    </recommendedName>
</protein>
<dbReference type="PANTHER" id="PTHR43084:SF1">
    <property type="entry name" value="PERSULFIDE DIOXYGENASE ETHE1, MITOCHONDRIAL"/>
    <property type="match status" value="1"/>
</dbReference>
<dbReference type="InterPro" id="IPR051682">
    <property type="entry name" value="Mito_Persulfide_Diox"/>
</dbReference>
<evidence type="ECO:0000259" key="11">
    <source>
        <dbReference type="PROSITE" id="PS50206"/>
    </source>
</evidence>
<comment type="similarity">
    <text evidence="3">Belongs to the metallo-beta-lactamase superfamily. Glyoxalase II family.</text>
</comment>
<dbReference type="Gene3D" id="3.40.250.10">
    <property type="entry name" value="Rhodanese-like domain"/>
    <property type="match status" value="1"/>
</dbReference>
<dbReference type="GO" id="GO:0006749">
    <property type="term" value="P:glutathione metabolic process"/>
    <property type="evidence" value="ECO:0007669"/>
    <property type="project" value="InterPro"/>
</dbReference>
<evidence type="ECO:0000256" key="5">
    <source>
        <dbReference type="ARBA" id="ARBA00022946"/>
    </source>
</evidence>
<evidence type="ECO:0000256" key="9">
    <source>
        <dbReference type="ARBA" id="ARBA00023004"/>
    </source>
</evidence>
<dbReference type="InterPro" id="IPR036873">
    <property type="entry name" value="Rhodanese-like_dom_sf"/>
</dbReference>
<keyword evidence="5" id="KW-0809">Transit peptide</keyword>
<evidence type="ECO:0000256" key="6">
    <source>
        <dbReference type="ARBA" id="ARBA00022964"/>
    </source>
</evidence>
<keyword evidence="9" id="KW-0408">Iron</keyword>
<dbReference type="SUPFAM" id="SSF52821">
    <property type="entry name" value="Rhodanese/Cell cycle control phosphatase"/>
    <property type="match status" value="1"/>
</dbReference>
<keyword evidence="4" id="KW-0479">Metal-binding</keyword>
<dbReference type="SMART" id="SM00450">
    <property type="entry name" value="RHOD"/>
    <property type="match status" value="1"/>
</dbReference>
<keyword evidence="6" id="KW-0223">Dioxygenase</keyword>
<dbReference type="GO" id="GO:0050313">
    <property type="term" value="F:sulfur dioxygenase activity"/>
    <property type="evidence" value="ECO:0007669"/>
    <property type="project" value="InterPro"/>
</dbReference>
<dbReference type="FunFam" id="3.60.15.10:FF:000013">
    <property type="entry name" value="Persulfide dioxygenase ETHE1, mitochondrial"/>
    <property type="match status" value="1"/>
</dbReference>
<dbReference type="Gene3D" id="3.60.15.10">
    <property type="entry name" value="Ribonuclease Z/Hydroxyacylglutathione hydrolase-like"/>
    <property type="match status" value="1"/>
</dbReference>
<dbReference type="SUPFAM" id="SSF56281">
    <property type="entry name" value="Metallo-hydrolase/oxidoreductase"/>
    <property type="match status" value="1"/>
</dbReference>
<keyword evidence="7" id="KW-0007">Acetylation</keyword>
<keyword evidence="8" id="KW-0560">Oxidoreductase</keyword>
<dbReference type="InterPro" id="IPR001279">
    <property type="entry name" value="Metallo-B-lactamas"/>
</dbReference>
<sequence length="346" mass="38730">MSTQPYIGFRQLLDQDTWTFTYLLWDLDTREGVIIDPVREQFERDLCLVGELGVRMVYALDTHVHADHVTSLGMLREEMRLQTAVGEPSGVPCADIMLNDGYTLGFGRHTLTALATPGHTDACTSFKVENMVFTGDALLIRGCGRTDFQQGDPEMLYRSITQKLYALPDETLVYPGHDYNGKSVSTIGEEKQYNPRIPATQTESDFAELMNSLNLPRPKHIDEAVPANMGCGISVDHGHLTEEVFGVRDLQKILTALSEDEVVIDCRTPDEYEAGHIPGAINLPMGKELDQLGELRDYRKIYLYCYSGRRSQTVFATLTSKGLDNLVCLGSSGMAEWKKFGYPVER</sequence>
<proteinExistence type="inferred from homology"/>
<dbReference type="AlphaFoldDB" id="A0A381XVQ4"/>
<dbReference type="GO" id="GO:0005739">
    <property type="term" value="C:mitochondrion"/>
    <property type="evidence" value="ECO:0007669"/>
    <property type="project" value="UniProtKB-SubCell"/>
</dbReference>
<dbReference type="InterPro" id="IPR001307">
    <property type="entry name" value="Thiosulphate_STrfase_CS"/>
</dbReference>
<evidence type="ECO:0000256" key="8">
    <source>
        <dbReference type="ARBA" id="ARBA00023002"/>
    </source>
</evidence>
<gene>
    <name evidence="12" type="ORF">METZ01_LOCUS121157</name>
</gene>
<dbReference type="PANTHER" id="PTHR43084">
    <property type="entry name" value="PERSULFIDE DIOXYGENASE ETHE1"/>
    <property type="match status" value="1"/>
</dbReference>
<accession>A0A381XVQ4</accession>
<name>A0A381XVQ4_9ZZZZ</name>
<dbReference type="CDD" id="cd00158">
    <property type="entry name" value="RHOD"/>
    <property type="match status" value="1"/>
</dbReference>
<dbReference type="InterPro" id="IPR036866">
    <property type="entry name" value="RibonucZ/Hydroxyglut_hydro"/>
</dbReference>
<evidence type="ECO:0000256" key="2">
    <source>
        <dbReference type="ARBA" id="ARBA00004173"/>
    </source>
</evidence>